<dbReference type="RefSeq" id="WP_014681099.1">
    <property type="nucleotide sequence ID" value="NC_017770.1"/>
</dbReference>
<accession>H8KS84</accession>
<dbReference type="HOGENOM" id="CLU_086348_0_0_10"/>
<gene>
    <name evidence="1" type="ordered locus">Solca_2847</name>
</gene>
<protein>
    <submittedName>
        <fullName evidence="1">Uncharacterized protein</fullName>
    </submittedName>
</protein>
<evidence type="ECO:0000313" key="2">
    <source>
        <dbReference type="Proteomes" id="UP000007590"/>
    </source>
</evidence>
<name>H8KS84_SOLCM</name>
<dbReference type="EMBL" id="CP003349">
    <property type="protein sequence ID" value="AFD07872.1"/>
    <property type="molecule type" value="Genomic_DNA"/>
</dbReference>
<keyword evidence="2" id="KW-1185">Reference proteome</keyword>
<dbReference type="eggNOG" id="ENOG502ZBRK">
    <property type="taxonomic scope" value="Bacteria"/>
</dbReference>
<dbReference type="KEGG" id="scn:Solca_2847"/>
<evidence type="ECO:0000313" key="1">
    <source>
        <dbReference type="EMBL" id="AFD07872.1"/>
    </source>
</evidence>
<organism evidence="1 2">
    <name type="scientific">Solitalea canadensis (strain ATCC 29591 / DSM 3403 / JCM 21819 / LMG 8368 / NBRC 15130 / NCIMB 12057 / USAM 9D)</name>
    <name type="common">Flexibacter canadensis</name>
    <dbReference type="NCBI Taxonomy" id="929556"/>
    <lineage>
        <taxon>Bacteria</taxon>
        <taxon>Pseudomonadati</taxon>
        <taxon>Bacteroidota</taxon>
        <taxon>Sphingobacteriia</taxon>
        <taxon>Sphingobacteriales</taxon>
        <taxon>Sphingobacteriaceae</taxon>
        <taxon>Solitalea</taxon>
    </lineage>
</organism>
<sequence length="279" mass="32063">MKHTLTFFFSFFIVINVFAQDKKVTSAIVDEGKALYRSEMASWYGTDIFFENFKDKTANFGGYFSYDEENITKCVFVSKGEKPTVLATISFDSTFSVENAKVIGKDRALSSREQQYFALRKKAIETLDADTLFKSYSNTSLNLIPLIRNGQKKVFILTGPKVNGVVIFGNDYLISFDENNKVTEKKSLHKNIIPINFKPDEEHNVELSMHSHLPETGDYITSTDICTLMLYGNFAKWKQHLVMSKKYISIWDCSKNELNVITKEAWDKINEHQKKLKSN</sequence>
<dbReference type="STRING" id="929556.Solca_2847"/>
<reference evidence="1" key="1">
    <citation type="submission" date="2012-02" db="EMBL/GenBank/DDBJ databases">
        <title>The complete genome of Solitalea canadensis DSM 3403.</title>
        <authorList>
            <consortium name="US DOE Joint Genome Institute (JGI-PGF)"/>
            <person name="Lucas S."/>
            <person name="Copeland A."/>
            <person name="Lapidus A."/>
            <person name="Glavina del Rio T."/>
            <person name="Dalin E."/>
            <person name="Tice H."/>
            <person name="Bruce D."/>
            <person name="Goodwin L."/>
            <person name="Pitluck S."/>
            <person name="Peters L."/>
            <person name="Ovchinnikova G."/>
            <person name="Lu M."/>
            <person name="Kyrpides N."/>
            <person name="Mavromatis K."/>
            <person name="Ivanova N."/>
            <person name="Brettin T."/>
            <person name="Detter J.C."/>
            <person name="Han C."/>
            <person name="Larimer F."/>
            <person name="Land M."/>
            <person name="Hauser L."/>
            <person name="Markowitz V."/>
            <person name="Cheng J.-F."/>
            <person name="Hugenholtz P."/>
            <person name="Woyke T."/>
            <person name="Wu D."/>
            <person name="Spring S."/>
            <person name="Schroeder M."/>
            <person name="Kopitz M."/>
            <person name="Brambilla E."/>
            <person name="Klenk H.-P."/>
            <person name="Eisen J.A."/>
        </authorList>
    </citation>
    <scope>NUCLEOTIDE SEQUENCE</scope>
    <source>
        <strain evidence="1">DSM 3403</strain>
    </source>
</reference>
<dbReference type="AlphaFoldDB" id="H8KS84"/>
<proteinExistence type="predicted"/>
<dbReference type="Proteomes" id="UP000007590">
    <property type="component" value="Chromosome"/>
</dbReference>